<feature type="transmembrane region" description="Helical" evidence="6">
    <location>
        <begin position="102"/>
        <end position="123"/>
    </location>
</feature>
<feature type="transmembrane region" description="Helical" evidence="6">
    <location>
        <begin position="168"/>
        <end position="188"/>
    </location>
</feature>
<sequence length="414" mass="46373">MKKETAVRDSIYDKYQKLQESGEEFEKQASRNKRSSALLMIVFILLSLSIANMFSVSLGLRNDQLGLVKKHSLMIFIGLFLCFLLSKFSYKNFQRPLMRKLLYFVPPVIFIGMMIAPSALVPIRNGAKAWIQLGGFAIQPAELFKVSYIILLSNVLAKLEQEKHIKDYKLILSIGIFVFLPYVIFIHLQNDLGAIIHYALITGYLFVLSNISIKIIRLWSLLGSVAMISAFSIIYKIGAEHLSGYKLKRIYSFLEGLFTGNYSPEFGYQVKQALIGFGSGGFLGKGFANGIQKYSYVPETATDFISVTFGEEFGFLGMFILLSFYLILYWIICTISKECQDSFGKYLSAGIGGYLIIQVFINIGVAIGILPVFGLTLPLFSNGGSSIFAILSALGICLNINKTSHLFEKRKEMI</sequence>
<dbReference type="InterPro" id="IPR001182">
    <property type="entry name" value="FtsW/RodA"/>
</dbReference>
<evidence type="ECO:0000256" key="1">
    <source>
        <dbReference type="ARBA" id="ARBA00004141"/>
    </source>
</evidence>
<dbReference type="GO" id="GO:0032153">
    <property type="term" value="C:cell division site"/>
    <property type="evidence" value="ECO:0007669"/>
    <property type="project" value="TreeGrafter"/>
</dbReference>
<keyword evidence="3" id="KW-0133">Cell shape</keyword>
<gene>
    <name evidence="7" type="ORF">C095_10935</name>
</gene>
<keyword evidence="4 6" id="KW-1133">Transmembrane helix</keyword>
<dbReference type="Pfam" id="PF01098">
    <property type="entry name" value="FTSW_RODA_SPOVE"/>
    <property type="match status" value="1"/>
</dbReference>
<feature type="transmembrane region" description="Helical" evidence="6">
    <location>
        <begin position="37"/>
        <end position="60"/>
    </location>
</feature>
<feature type="transmembrane region" description="Helical" evidence="6">
    <location>
        <begin position="379"/>
        <end position="401"/>
    </location>
</feature>
<reference evidence="7 8" key="1">
    <citation type="submission" date="2013-08" db="EMBL/GenBank/DDBJ databases">
        <title>An opportunistic ruminal bacterium that causes liver abscesses in cattle.</title>
        <authorList>
            <person name="Benahmed F.H."/>
            <person name="Rasmussen M."/>
            <person name="Harbottle H."/>
            <person name="Soppet D."/>
            <person name="Nagaraja T.G."/>
            <person name="Davidson M."/>
        </authorList>
    </citation>
    <scope>NUCLEOTIDE SEQUENCE [LARGE SCALE GENOMIC DNA]</scope>
    <source>
        <strain evidence="7 8">B35</strain>
    </source>
</reference>
<dbReference type="PANTHER" id="PTHR30474">
    <property type="entry name" value="CELL CYCLE PROTEIN"/>
    <property type="match status" value="1"/>
</dbReference>
<dbReference type="GO" id="GO:0008360">
    <property type="term" value="P:regulation of cell shape"/>
    <property type="evidence" value="ECO:0007669"/>
    <property type="project" value="UniProtKB-KW"/>
</dbReference>
<dbReference type="PANTHER" id="PTHR30474:SF1">
    <property type="entry name" value="PEPTIDOGLYCAN GLYCOSYLTRANSFERASE MRDB"/>
    <property type="match status" value="1"/>
</dbReference>
<feature type="transmembrane region" description="Helical" evidence="6">
    <location>
        <begin position="194"/>
        <end position="211"/>
    </location>
</feature>
<name>A0A0B4EMS9_9FUSO</name>
<dbReference type="GO" id="GO:0005886">
    <property type="term" value="C:plasma membrane"/>
    <property type="evidence" value="ECO:0007669"/>
    <property type="project" value="TreeGrafter"/>
</dbReference>
<feature type="transmembrane region" description="Helical" evidence="6">
    <location>
        <begin position="129"/>
        <end position="156"/>
    </location>
</feature>
<evidence type="ECO:0000313" key="8">
    <source>
        <dbReference type="Proteomes" id="UP000031184"/>
    </source>
</evidence>
<dbReference type="GO" id="GO:0015648">
    <property type="term" value="F:lipid-linked peptidoglycan transporter activity"/>
    <property type="evidence" value="ECO:0007669"/>
    <property type="project" value="TreeGrafter"/>
</dbReference>
<feature type="transmembrane region" description="Helical" evidence="6">
    <location>
        <begin position="72"/>
        <end position="90"/>
    </location>
</feature>
<feature type="transmembrane region" description="Helical" evidence="6">
    <location>
        <begin position="313"/>
        <end position="332"/>
    </location>
</feature>
<keyword evidence="5 6" id="KW-0472">Membrane</keyword>
<keyword evidence="2 6" id="KW-0812">Transmembrane</keyword>
<organism evidence="7 8">
    <name type="scientific">Fusobacterium necrophorum subsp. funduliforme B35</name>
    <dbReference type="NCBI Taxonomy" id="1226633"/>
    <lineage>
        <taxon>Bacteria</taxon>
        <taxon>Fusobacteriati</taxon>
        <taxon>Fusobacteriota</taxon>
        <taxon>Fusobacteriia</taxon>
        <taxon>Fusobacteriales</taxon>
        <taxon>Fusobacteriaceae</taxon>
        <taxon>Fusobacterium</taxon>
    </lineage>
</organism>
<dbReference type="AlphaFoldDB" id="A0A0B4EMS9"/>
<comment type="subcellular location">
    <subcellularLocation>
        <location evidence="1">Membrane</location>
        <topology evidence="1">Multi-pass membrane protein</topology>
    </subcellularLocation>
</comment>
<evidence type="ECO:0000256" key="4">
    <source>
        <dbReference type="ARBA" id="ARBA00022989"/>
    </source>
</evidence>
<evidence type="ECO:0000256" key="6">
    <source>
        <dbReference type="SAM" id="Phobius"/>
    </source>
</evidence>
<feature type="transmembrane region" description="Helical" evidence="6">
    <location>
        <begin position="218"/>
        <end position="238"/>
    </location>
</feature>
<evidence type="ECO:0000256" key="5">
    <source>
        <dbReference type="ARBA" id="ARBA00023136"/>
    </source>
</evidence>
<feature type="transmembrane region" description="Helical" evidence="6">
    <location>
        <begin position="353"/>
        <end position="373"/>
    </location>
</feature>
<dbReference type="Proteomes" id="UP000031184">
    <property type="component" value="Unassembled WGS sequence"/>
</dbReference>
<dbReference type="GO" id="GO:0051301">
    <property type="term" value="P:cell division"/>
    <property type="evidence" value="ECO:0007669"/>
    <property type="project" value="InterPro"/>
</dbReference>
<dbReference type="PATRIC" id="fig|1226633.4.peg.2218"/>
<comment type="caution">
    <text evidence="7">The sequence shown here is derived from an EMBL/GenBank/DDBJ whole genome shotgun (WGS) entry which is preliminary data.</text>
</comment>
<evidence type="ECO:0000256" key="3">
    <source>
        <dbReference type="ARBA" id="ARBA00022960"/>
    </source>
</evidence>
<protein>
    <submittedName>
        <fullName evidence="7">Rod shape-determining protein RodA</fullName>
    </submittedName>
</protein>
<proteinExistence type="predicted"/>
<accession>A0A0B4EMS9</accession>
<evidence type="ECO:0000313" key="7">
    <source>
        <dbReference type="EMBL" id="KID48220.1"/>
    </source>
</evidence>
<dbReference type="EMBL" id="AUZI01000027">
    <property type="protein sequence ID" value="KID48220.1"/>
    <property type="molecule type" value="Genomic_DNA"/>
</dbReference>
<evidence type="ECO:0000256" key="2">
    <source>
        <dbReference type="ARBA" id="ARBA00022692"/>
    </source>
</evidence>